<proteinExistence type="predicted"/>
<dbReference type="PANTHER" id="PTHR36834:SF1">
    <property type="entry name" value="INTEGRAL MEMBRANE PROTEIN"/>
    <property type="match status" value="1"/>
</dbReference>
<name>A0A1M6JDC1_9FIRM</name>
<feature type="transmembrane region" description="Helical" evidence="1">
    <location>
        <begin position="35"/>
        <end position="63"/>
    </location>
</feature>
<keyword evidence="1" id="KW-1133">Transmembrane helix</keyword>
<accession>A0A1M6JDC1</accession>
<evidence type="ECO:0000313" key="3">
    <source>
        <dbReference type="EMBL" id="SHJ44673.1"/>
    </source>
</evidence>
<dbReference type="RefSeq" id="WP_073271619.1">
    <property type="nucleotide sequence ID" value="NZ_FRAC01000006.1"/>
</dbReference>
<dbReference type="PANTHER" id="PTHR36834">
    <property type="entry name" value="MEMBRANE PROTEIN-RELATED"/>
    <property type="match status" value="1"/>
</dbReference>
<organism evidence="3 4">
    <name type="scientific">Anaerocolumna jejuensis DSM 15929</name>
    <dbReference type="NCBI Taxonomy" id="1121322"/>
    <lineage>
        <taxon>Bacteria</taxon>
        <taxon>Bacillati</taxon>
        <taxon>Bacillota</taxon>
        <taxon>Clostridia</taxon>
        <taxon>Lachnospirales</taxon>
        <taxon>Lachnospiraceae</taxon>
        <taxon>Anaerocolumna</taxon>
    </lineage>
</organism>
<keyword evidence="1" id="KW-0812">Transmembrane</keyword>
<dbReference type="Proteomes" id="UP000184386">
    <property type="component" value="Unassembled WGS sequence"/>
</dbReference>
<evidence type="ECO:0000313" key="4">
    <source>
        <dbReference type="Proteomes" id="UP000184386"/>
    </source>
</evidence>
<dbReference type="STRING" id="1121322.SAMN02745136_00035"/>
<feature type="transmembrane region" description="Helical" evidence="1">
    <location>
        <begin position="6"/>
        <end position="23"/>
    </location>
</feature>
<dbReference type="OrthoDB" id="9805025at2"/>
<reference evidence="3 4" key="1">
    <citation type="submission" date="2016-11" db="EMBL/GenBank/DDBJ databases">
        <authorList>
            <person name="Jaros S."/>
            <person name="Januszkiewicz K."/>
            <person name="Wedrychowicz H."/>
        </authorList>
    </citation>
    <scope>NUCLEOTIDE SEQUENCE [LARGE SCALE GENOMIC DNA]</scope>
    <source>
        <strain evidence="3 4">DSM 15929</strain>
    </source>
</reference>
<keyword evidence="4" id="KW-1185">Reference proteome</keyword>
<evidence type="ECO:0000259" key="2">
    <source>
        <dbReference type="Pfam" id="PF04892"/>
    </source>
</evidence>
<feature type="domain" description="VanZ-like" evidence="2">
    <location>
        <begin position="40"/>
        <end position="161"/>
    </location>
</feature>
<protein>
    <submittedName>
        <fullName evidence="3">Glycopeptide antibiotics resistance protein</fullName>
    </submittedName>
</protein>
<sequence>MGNGIKCFVDIIVLILIYVIYLFKKWKFKGKDVLLVNTLFYVYIILVLYVTLMPIIVSLPFIFNHPYVPMNMLPFDDYFSGRGDTVRQIILNIIMMIPFGFLMPISKKNNLFMCILRTFLFSLGIELLQPLISGFRSSDITDLITNTIGGIIGYILYIIFRPFVNVILNSIKSNYNEPNMHSGDSV</sequence>
<dbReference type="Pfam" id="PF04892">
    <property type="entry name" value="VanZ"/>
    <property type="match status" value="1"/>
</dbReference>
<feature type="transmembrane region" description="Helical" evidence="1">
    <location>
        <begin position="144"/>
        <end position="164"/>
    </location>
</feature>
<dbReference type="InterPro" id="IPR006976">
    <property type="entry name" value="VanZ-like"/>
</dbReference>
<evidence type="ECO:0000256" key="1">
    <source>
        <dbReference type="SAM" id="Phobius"/>
    </source>
</evidence>
<feature type="transmembrane region" description="Helical" evidence="1">
    <location>
        <begin position="85"/>
        <end position="102"/>
    </location>
</feature>
<gene>
    <name evidence="3" type="ORF">SAMN02745136_00035</name>
</gene>
<dbReference type="InterPro" id="IPR053150">
    <property type="entry name" value="Teicoplanin_resist-assoc"/>
</dbReference>
<dbReference type="EMBL" id="FRAC01000006">
    <property type="protein sequence ID" value="SHJ44673.1"/>
    <property type="molecule type" value="Genomic_DNA"/>
</dbReference>
<dbReference type="AlphaFoldDB" id="A0A1M6JDC1"/>
<feature type="transmembrane region" description="Helical" evidence="1">
    <location>
        <begin position="114"/>
        <end position="132"/>
    </location>
</feature>
<keyword evidence="1" id="KW-0472">Membrane</keyword>